<dbReference type="Gene3D" id="3.30.565.10">
    <property type="entry name" value="Histidine kinase-like ATPase, C-terminal domain"/>
    <property type="match status" value="1"/>
</dbReference>
<dbReference type="InterPro" id="IPR050640">
    <property type="entry name" value="Bact_2-comp_sensor_kinase"/>
</dbReference>
<accession>A0AAD0U2I9</accession>
<feature type="transmembrane region" description="Helical" evidence="1">
    <location>
        <begin position="94"/>
        <end position="116"/>
    </location>
</feature>
<keyword evidence="1" id="KW-1133">Transmembrane helix</keyword>
<dbReference type="InterPro" id="IPR010559">
    <property type="entry name" value="Sig_transdc_His_kin_internal"/>
</dbReference>
<sequence>MGFDCFLLWFNQLQKEAPTMLKHPFYKYSFFILLVVDIAYALGLIIANSAPFTAGSALAATVWFVTFYWVPVWSAAAVIFYLRNKHINKIAFEWLIAVVFMALGNVLTDIVLTQLFDGHKSMGVFVVFNGLLWGSCIYFTSIFIENKKRATAEKHALKQAQLATLRYQLNPHFMFNSLNTISAYIHTNPDLADEVLHELADILRYSLDTAEQQQIPLQQELTIIEKYLNIEKARFGDKLQVNYHIPNTLKNISLPPLLIQPIIENAIKHNAQQTSLILNITLSELPNGVKIQISDNGKGFSSEVIKHGHGSGVGMKNILKRVKQLGKGKVLLSNNNGAVVTLELTL</sequence>
<feature type="transmembrane region" description="Helical" evidence="1">
    <location>
        <begin position="25"/>
        <end position="46"/>
    </location>
</feature>
<dbReference type="InterPro" id="IPR005467">
    <property type="entry name" value="His_kinase_dom"/>
</dbReference>
<dbReference type="GO" id="GO:0000155">
    <property type="term" value="F:phosphorelay sensor kinase activity"/>
    <property type="evidence" value="ECO:0007669"/>
    <property type="project" value="InterPro"/>
</dbReference>
<dbReference type="InterPro" id="IPR036890">
    <property type="entry name" value="HATPase_C_sf"/>
</dbReference>
<dbReference type="SUPFAM" id="SSF55874">
    <property type="entry name" value="ATPase domain of HSP90 chaperone/DNA topoisomerase II/histidine kinase"/>
    <property type="match status" value="1"/>
</dbReference>
<feature type="domain" description="Histidine kinase" evidence="2">
    <location>
        <begin position="258"/>
        <end position="346"/>
    </location>
</feature>
<evidence type="ECO:0000256" key="1">
    <source>
        <dbReference type="SAM" id="Phobius"/>
    </source>
</evidence>
<proteinExistence type="predicted"/>
<keyword evidence="1" id="KW-0812">Transmembrane</keyword>
<dbReference type="Proteomes" id="UP000279995">
    <property type="component" value="Chromosome II"/>
</dbReference>
<dbReference type="PANTHER" id="PTHR34220">
    <property type="entry name" value="SENSOR HISTIDINE KINASE YPDA"/>
    <property type="match status" value="1"/>
</dbReference>
<name>A0AAD0U2I9_9GAMM</name>
<feature type="transmembrane region" description="Helical" evidence="1">
    <location>
        <begin position="122"/>
        <end position="144"/>
    </location>
</feature>
<dbReference type="AlphaFoldDB" id="A0AAD0U2I9"/>
<feature type="transmembrane region" description="Helical" evidence="1">
    <location>
        <begin position="58"/>
        <end position="82"/>
    </location>
</feature>
<dbReference type="PANTHER" id="PTHR34220:SF7">
    <property type="entry name" value="SENSOR HISTIDINE KINASE YPDA"/>
    <property type="match status" value="1"/>
</dbReference>
<keyword evidence="3" id="KW-0808">Transferase</keyword>
<evidence type="ECO:0000313" key="3">
    <source>
        <dbReference type="EMBL" id="AYM88448.1"/>
    </source>
</evidence>
<dbReference type="RefSeq" id="WP_121638374.1">
    <property type="nucleotide sequence ID" value="NZ_CP033066.1"/>
</dbReference>
<protein>
    <submittedName>
        <fullName evidence="3">Sensor histidine kinase</fullName>
    </submittedName>
</protein>
<dbReference type="Pfam" id="PF02518">
    <property type="entry name" value="HATPase_c"/>
    <property type="match status" value="1"/>
</dbReference>
<keyword evidence="3" id="KW-0418">Kinase</keyword>
<organism evidence="3 4">
    <name type="scientific">Pseudoalteromonas agarivorans</name>
    <dbReference type="NCBI Taxonomy" id="176102"/>
    <lineage>
        <taxon>Bacteria</taxon>
        <taxon>Pseudomonadati</taxon>
        <taxon>Pseudomonadota</taxon>
        <taxon>Gammaproteobacteria</taxon>
        <taxon>Alteromonadales</taxon>
        <taxon>Pseudoalteromonadaceae</taxon>
        <taxon>Pseudoalteromonas</taxon>
    </lineage>
</organism>
<reference evidence="3 4" key="1">
    <citation type="submission" date="2018-10" db="EMBL/GenBank/DDBJ databases">
        <title>Complete Genome Sequence and Transcriptomic Profiles of a Marine Bacterium, Pseudoalteromonas agarivorans Hao 2018.</title>
        <authorList>
            <person name="Hao L."/>
        </authorList>
    </citation>
    <scope>NUCLEOTIDE SEQUENCE [LARGE SCALE GENOMIC DNA]</scope>
    <source>
        <strain evidence="3 4">Hao 2018</strain>
    </source>
</reference>
<dbReference type="EMBL" id="CP033066">
    <property type="protein sequence ID" value="AYM88448.1"/>
    <property type="molecule type" value="Genomic_DNA"/>
</dbReference>
<dbReference type="PROSITE" id="PS50109">
    <property type="entry name" value="HIS_KIN"/>
    <property type="match status" value="1"/>
</dbReference>
<dbReference type="Pfam" id="PF06580">
    <property type="entry name" value="His_kinase"/>
    <property type="match status" value="1"/>
</dbReference>
<evidence type="ECO:0000259" key="2">
    <source>
        <dbReference type="PROSITE" id="PS50109"/>
    </source>
</evidence>
<keyword evidence="1" id="KW-0472">Membrane</keyword>
<evidence type="ECO:0000313" key="4">
    <source>
        <dbReference type="Proteomes" id="UP000279995"/>
    </source>
</evidence>
<dbReference type="InterPro" id="IPR003594">
    <property type="entry name" value="HATPase_dom"/>
</dbReference>
<gene>
    <name evidence="3" type="ORF">D9T18_17275</name>
</gene>
<dbReference type="GO" id="GO:0016020">
    <property type="term" value="C:membrane"/>
    <property type="evidence" value="ECO:0007669"/>
    <property type="project" value="InterPro"/>
</dbReference>